<evidence type="ECO:0000256" key="1">
    <source>
        <dbReference type="SAM" id="Phobius"/>
    </source>
</evidence>
<evidence type="ECO:0000313" key="3">
    <source>
        <dbReference type="EMBL" id="RDB06228.1"/>
    </source>
</evidence>
<dbReference type="EMBL" id="QPIW01000006">
    <property type="protein sequence ID" value="RDB06228.1"/>
    <property type="molecule type" value="Genomic_DNA"/>
</dbReference>
<dbReference type="InterPro" id="IPR019734">
    <property type="entry name" value="TPR_rpt"/>
</dbReference>
<dbReference type="InterPro" id="IPR011990">
    <property type="entry name" value="TPR-like_helical_dom_sf"/>
</dbReference>
<dbReference type="GO" id="GO:0000155">
    <property type="term" value="F:phosphorelay sensor kinase activity"/>
    <property type="evidence" value="ECO:0007669"/>
    <property type="project" value="InterPro"/>
</dbReference>
<feature type="domain" description="Signal transduction histidine kinase internal region" evidence="2">
    <location>
        <begin position="409"/>
        <end position="487"/>
    </location>
</feature>
<organism evidence="3 4">
    <name type="scientific">Runella aurantiaca</name>
    <dbReference type="NCBI Taxonomy" id="2282308"/>
    <lineage>
        <taxon>Bacteria</taxon>
        <taxon>Pseudomonadati</taxon>
        <taxon>Bacteroidota</taxon>
        <taxon>Cytophagia</taxon>
        <taxon>Cytophagales</taxon>
        <taxon>Spirosomataceae</taxon>
        <taxon>Runella</taxon>
    </lineage>
</organism>
<accession>A0A369I9D0</accession>
<dbReference type="Pfam" id="PF13424">
    <property type="entry name" value="TPR_12"/>
    <property type="match status" value="1"/>
</dbReference>
<proteinExistence type="predicted"/>
<dbReference type="Pfam" id="PF06580">
    <property type="entry name" value="His_kinase"/>
    <property type="match status" value="1"/>
</dbReference>
<dbReference type="SUPFAM" id="SSF55874">
    <property type="entry name" value="ATPase domain of HSP90 chaperone/DNA topoisomerase II/histidine kinase"/>
    <property type="match status" value="1"/>
</dbReference>
<dbReference type="Proteomes" id="UP000253141">
    <property type="component" value="Unassembled WGS sequence"/>
</dbReference>
<dbReference type="InterPro" id="IPR050640">
    <property type="entry name" value="Bact_2-comp_sensor_kinase"/>
</dbReference>
<dbReference type="Gene3D" id="3.30.565.10">
    <property type="entry name" value="Histidine kinase-like ATPase, C-terminal domain"/>
    <property type="match status" value="1"/>
</dbReference>
<comment type="caution">
    <text evidence="3">The sequence shown here is derived from an EMBL/GenBank/DDBJ whole genome shotgun (WGS) entry which is preliminary data.</text>
</comment>
<dbReference type="GO" id="GO:0016020">
    <property type="term" value="C:membrane"/>
    <property type="evidence" value="ECO:0007669"/>
    <property type="project" value="InterPro"/>
</dbReference>
<gene>
    <name evidence="3" type="ORF">DVG78_10395</name>
</gene>
<evidence type="ECO:0000259" key="2">
    <source>
        <dbReference type="Pfam" id="PF06580"/>
    </source>
</evidence>
<evidence type="ECO:0000313" key="4">
    <source>
        <dbReference type="Proteomes" id="UP000253141"/>
    </source>
</evidence>
<keyword evidence="1" id="KW-0472">Membrane</keyword>
<keyword evidence="4" id="KW-1185">Reference proteome</keyword>
<dbReference type="SUPFAM" id="SSF48452">
    <property type="entry name" value="TPR-like"/>
    <property type="match status" value="2"/>
</dbReference>
<keyword evidence="1" id="KW-1133">Transmembrane helix</keyword>
<dbReference type="AlphaFoldDB" id="A0A369I9D0"/>
<dbReference type="SMART" id="SM00028">
    <property type="entry name" value="TPR"/>
    <property type="match status" value="6"/>
</dbReference>
<reference evidence="3 4" key="1">
    <citation type="submission" date="2018-07" db="EMBL/GenBank/DDBJ databases">
        <title>Genome analysis of Runella aurantiaca.</title>
        <authorList>
            <person name="Yang X."/>
        </authorList>
    </citation>
    <scope>NUCLEOTIDE SEQUENCE [LARGE SCALE GENOMIC DNA]</scope>
    <source>
        <strain evidence="3 4">YX9</strain>
    </source>
</reference>
<protein>
    <recommendedName>
        <fullName evidence="2">Signal transduction histidine kinase internal region domain-containing protein</fullName>
    </recommendedName>
</protein>
<sequence length="616" mass="71603">MFQWQTALYFCNPYNTLKISCLCILVLLAGLGVFAQSGVLTKQIRSLEKLSVSYTRDTQLVVSYCRLAHLYQFKNVDSVATYAQKALSLSEAHDWPKGRILAFHEQSNYLVFDGRYHNVMDISRQALTLAQFTRWPLHEAHAYRFMGDCHAEFKQWDSAQVYYDKAVVIFKKLKNDSMIVRCKVNMGDLYRGKSNFRVAERYYQSALQDYYRTHSDFGIGLVNWSQGYLHVMQHELDSALAHFQKVEKIAYKLDNVFAQAAIYNEMAGLQLRRGRFSEALRLAQLALDYSRRYHSNQQIFWASFITTQAYKGLGNYKEALHFSELALNQRDSMYYETFESRLNLYKSQYEKDLALQKQANEVQNRNRQFWIMGGFLGAFIIILLYRNSLLSQRREKQDAEYQQRIAQTEISALRAQMNPHFIFNCLNSIQYYTARNEADKASEYLTKFSRLIRLVLENSRSEKVTLYNELETLRLYIEMEAMRFQQKVQSQIRVASGLDIETIQIPPLLIQPFVENAIWHGLMHKEQGGTVTIDIQQPDETLLHIEVIDDGVGRQKAAEFKSKSVTQQKSFGLKVTSERIDLINQLYQTNTRVEIIDLMNADGQAIGTKVSIDIPI</sequence>
<dbReference type="PANTHER" id="PTHR34220:SF7">
    <property type="entry name" value="SENSOR HISTIDINE KINASE YPDA"/>
    <property type="match status" value="1"/>
</dbReference>
<dbReference type="InterPro" id="IPR010559">
    <property type="entry name" value="Sig_transdc_His_kin_internal"/>
</dbReference>
<feature type="transmembrane region" description="Helical" evidence="1">
    <location>
        <begin position="369"/>
        <end position="386"/>
    </location>
</feature>
<dbReference type="Gene3D" id="1.25.40.10">
    <property type="entry name" value="Tetratricopeptide repeat domain"/>
    <property type="match status" value="1"/>
</dbReference>
<dbReference type="PANTHER" id="PTHR34220">
    <property type="entry name" value="SENSOR HISTIDINE KINASE YPDA"/>
    <property type="match status" value="1"/>
</dbReference>
<dbReference type="InterPro" id="IPR036890">
    <property type="entry name" value="HATPase_C_sf"/>
</dbReference>
<keyword evidence="1" id="KW-0812">Transmembrane</keyword>
<name>A0A369I9D0_9BACT</name>